<name>A0A5B8U5D4_9ACTN</name>
<feature type="domain" description="Na+/H+ antiporter MnhB subunit-related protein" evidence="8">
    <location>
        <begin position="114"/>
        <end position="234"/>
    </location>
</feature>
<feature type="transmembrane region" description="Helical" evidence="7">
    <location>
        <begin position="176"/>
        <end position="200"/>
    </location>
</feature>
<sequence length="249" mass="25195">MSRRSRVVLGTVALLCLGGLLTAAVATLPRPDAPPPRSALLSTSVSVHERHVTDTVAGITFDLRGVDTLGEELILFSAAIGVSVLLRAGRREVRVECEAEPSEARRSETPGAVRALAAALAGPLLVFAGYLVSHGHLTPGGGFQGGVILAAVALLVYVGGRALAGREPRPVTLVELVDAVGAAAFVLVALGGLVFAGAAMTNFLALGISGQLLSGGTILVLEVVVGFEVGSAMALILTELLDQALPGAA</sequence>
<evidence type="ECO:0000256" key="4">
    <source>
        <dbReference type="ARBA" id="ARBA00022692"/>
    </source>
</evidence>
<feature type="transmembrane region" description="Helical" evidence="7">
    <location>
        <begin position="212"/>
        <end position="237"/>
    </location>
</feature>
<evidence type="ECO:0000256" key="3">
    <source>
        <dbReference type="ARBA" id="ARBA00022475"/>
    </source>
</evidence>
<accession>A0A5B8U5D4</accession>
<evidence type="ECO:0000313" key="10">
    <source>
        <dbReference type="Proteomes" id="UP000321805"/>
    </source>
</evidence>
<dbReference type="AlphaFoldDB" id="A0A5B8U5D4"/>
<evidence type="ECO:0000256" key="5">
    <source>
        <dbReference type="ARBA" id="ARBA00022989"/>
    </source>
</evidence>
<comment type="subcellular location">
    <subcellularLocation>
        <location evidence="1">Cell membrane</location>
        <topology evidence="1">Multi-pass membrane protein</topology>
    </subcellularLocation>
</comment>
<reference evidence="9 10" key="1">
    <citation type="journal article" date="2018" name="J. Microbiol.">
        <title>Baekduia soli gen. nov., sp. nov., a novel bacterium isolated from the soil of Baekdu Mountain and proposal of a novel family name, Baekduiaceae fam. nov.</title>
        <authorList>
            <person name="An D.S."/>
            <person name="Siddiqi M.Z."/>
            <person name="Kim K.H."/>
            <person name="Yu H.S."/>
            <person name="Im W.T."/>
        </authorList>
    </citation>
    <scope>NUCLEOTIDE SEQUENCE [LARGE SCALE GENOMIC DNA]</scope>
    <source>
        <strain evidence="9 10">BR7-21</strain>
    </source>
</reference>
<proteinExistence type="inferred from homology"/>
<dbReference type="EMBL" id="CP042430">
    <property type="protein sequence ID" value="QEC48230.1"/>
    <property type="molecule type" value="Genomic_DNA"/>
</dbReference>
<keyword evidence="3" id="KW-1003">Cell membrane</keyword>
<dbReference type="PANTHER" id="PTHR33932">
    <property type="entry name" value="NA(+)/H(+) ANTIPORTER SUBUNIT B"/>
    <property type="match status" value="1"/>
</dbReference>
<keyword evidence="5 7" id="KW-1133">Transmembrane helix</keyword>
<keyword evidence="10" id="KW-1185">Reference proteome</keyword>
<feature type="transmembrane region" description="Helical" evidence="7">
    <location>
        <begin position="73"/>
        <end position="90"/>
    </location>
</feature>
<evidence type="ECO:0000256" key="1">
    <source>
        <dbReference type="ARBA" id="ARBA00004651"/>
    </source>
</evidence>
<organism evidence="9 10">
    <name type="scientific">Baekduia soli</name>
    <dbReference type="NCBI Taxonomy" id="496014"/>
    <lineage>
        <taxon>Bacteria</taxon>
        <taxon>Bacillati</taxon>
        <taxon>Actinomycetota</taxon>
        <taxon>Thermoleophilia</taxon>
        <taxon>Solirubrobacterales</taxon>
        <taxon>Baekduiaceae</taxon>
        <taxon>Baekduia</taxon>
    </lineage>
</organism>
<dbReference type="Pfam" id="PF04039">
    <property type="entry name" value="MnhB"/>
    <property type="match status" value="1"/>
</dbReference>
<dbReference type="InterPro" id="IPR007182">
    <property type="entry name" value="MnhB"/>
</dbReference>
<feature type="transmembrane region" description="Helical" evidence="7">
    <location>
        <begin position="143"/>
        <end position="164"/>
    </location>
</feature>
<dbReference type="InterPro" id="IPR050622">
    <property type="entry name" value="CPA3_antiporter_subunitB"/>
</dbReference>
<evidence type="ECO:0000256" key="2">
    <source>
        <dbReference type="ARBA" id="ARBA00009425"/>
    </source>
</evidence>
<evidence type="ECO:0000256" key="7">
    <source>
        <dbReference type="SAM" id="Phobius"/>
    </source>
</evidence>
<evidence type="ECO:0000259" key="8">
    <source>
        <dbReference type="Pfam" id="PF04039"/>
    </source>
</evidence>
<dbReference type="OrthoDB" id="3476978at2"/>
<protein>
    <submittedName>
        <fullName evidence="9">Sodium:proton antiporter</fullName>
    </submittedName>
</protein>
<dbReference type="PANTHER" id="PTHR33932:SF4">
    <property type="entry name" value="NA(+)_H(+) ANTIPORTER SUBUNIT B"/>
    <property type="match status" value="1"/>
</dbReference>
<keyword evidence="4 7" id="KW-0812">Transmembrane</keyword>
<dbReference type="GO" id="GO:0005886">
    <property type="term" value="C:plasma membrane"/>
    <property type="evidence" value="ECO:0007669"/>
    <property type="project" value="UniProtKB-SubCell"/>
</dbReference>
<comment type="similarity">
    <text evidence="2">Belongs to the CPA3 antiporters (TC 2.A.63) subunit B family.</text>
</comment>
<feature type="transmembrane region" description="Helical" evidence="7">
    <location>
        <begin position="111"/>
        <end position="131"/>
    </location>
</feature>
<evidence type="ECO:0000256" key="6">
    <source>
        <dbReference type="ARBA" id="ARBA00023136"/>
    </source>
</evidence>
<dbReference type="Proteomes" id="UP000321805">
    <property type="component" value="Chromosome"/>
</dbReference>
<evidence type="ECO:0000313" key="9">
    <source>
        <dbReference type="EMBL" id="QEC48230.1"/>
    </source>
</evidence>
<keyword evidence="6 7" id="KW-0472">Membrane</keyword>
<gene>
    <name evidence="9" type="ORF">FSW04_12080</name>
</gene>
<dbReference type="KEGG" id="bsol:FSW04_12080"/>